<keyword evidence="2" id="KW-1185">Reference proteome</keyword>
<name>A0A656HKG8_THINJ</name>
<dbReference type="EMBL" id="JH651384">
    <property type="protein sequence ID" value="EIJ36594.1"/>
    <property type="molecule type" value="Genomic_DNA"/>
</dbReference>
<evidence type="ECO:0000313" key="2">
    <source>
        <dbReference type="Proteomes" id="UP000005317"/>
    </source>
</evidence>
<accession>A0A656HKG8</accession>
<reference evidence="2" key="1">
    <citation type="journal article" date="2011" name="Stand. Genomic Sci.">
        <title>Genome sequence of the filamentous, gliding Thiothrix nivea neotype strain (JP2(T)).</title>
        <authorList>
            <person name="Lapidus A."/>
            <person name="Nolan M."/>
            <person name="Lucas S."/>
            <person name="Glavina Del Rio T."/>
            <person name="Tice H."/>
            <person name="Cheng J.F."/>
            <person name="Tapia R."/>
            <person name="Han C."/>
            <person name="Goodwin L."/>
            <person name="Pitluck S."/>
            <person name="Liolios K."/>
            <person name="Pagani I."/>
            <person name="Ivanova N."/>
            <person name="Huntemann M."/>
            <person name="Mavromatis K."/>
            <person name="Mikhailova N."/>
            <person name="Pati A."/>
            <person name="Chen A."/>
            <person name="Palaniappan K."/>
            <person name="Land M."/>
            <person name="Brambilla E.M."/>
            <person name="Rohde M."/>
            <person name="Abt B."/>
            <person name="Verbarg S."/>
            <person name="Goker M."/>
            <person name="Bristow J."/>
            <person name="Eisen J.A."/>
            <person name="Markowitz V."/>
            <person name="Hugenholtz P."/>
            <person name="Kyrpides N.C."/>
            <person name="Klenk H.P."/>
            <person name="Woyke T."/>
        </authorList>
    </citation>
    <scope>NUCLEOTIDE SEQUENCE [LARGE SCALE GENOMIC DNA]</scope>
    <source>
        <strain evidence="2">ATCC 35100 / DSM 5205 / JP2</strain>
    </source>
</reference>
<organism evidence="1 2">
    <name type="scientific">Thiothrix nivea (strain ATCC 35100 / DSM 5205 / JP2)</name>
    <dbReference type="NCBI Taxonomy" id="870187"/>
    <lineage>
        <taxon>Bacteria</taxon>
        <taxon>Pseudomonadati</taxon>
        <taxon>Pseudomonadota</taxon>
        <taxon>Gammaproteobacteria</taxon>
        <taxon>Thiotrichales</taxon>
        <taxon>Thiotrichaceae</taxon>
        <taxon>Thiothrix</taxon>
    </lineage>
</organism>
<sequence>MLTQGPPPGERFDIDLMLWFNGWATLFNAVHMCLGDVYQDGIGVIRARQRKDPLTHALHRFDRRLLTLYAEVKPDLQALIDKATGPHHLFHMLTEDAGVRLHMTRGLIAR</sequence>
<dbReference type="Proteomes" id="UP000005317">
    <property type="component" value="Unassembled WGS sequence"/>
</dbReference>
<dbReference type="AlphaFoldDB" id="A0A656HKG8"/>
<evidence type="ECO:0000313" key="1">
    <source>
        <dbReference type="EMBL" id="EIJ36594.1"/>
    </source>
</evidence>
<dbReference type="RefSeq" id="WP_002710463.1">
    <property type="nucleotide sequence ID" value="NZ_JH651384.1"/>
</dbReference>
<protein>
    <submittedName>
        <fullName evidence="1">Uncharacterized protein</fullName>
    </submittedName>
</protein>
<gene>
    <name evidence="1" type="ORF">Thini_4102</name>
</gene>
<proteinExistence type="predicted"/>